<name>A0A9R0F3T0_SPOFR</name>
<dbReference type="Proteomes" id="UP000829999">
    <property type="component" value="Chromosome 24"/>
</dbReference>
<dbReference type="SUPFAM" id="SSF57716">
    <property type="entry name" value="Glucocorticoid receptor-like (DNA-binding domain)"/>
    <property type="match status" value="1"/>
</dbReference>
<dbReference type="PROSITE" id="PS00028">
    <property type="entry name" value="ZINC_FINGER_C2H2_1"/>
    <property type="match status" value="9"/>
</dbReference>
<sequence length="547" mass="62577">METAGHSNMCRCCASEGAFKDIKSTYHWMGEEEIYADMLKDCFDINLNVSEHGEDGGICEVCITQLRNAINFKKQVQHTEEQFKKHLQNKTLFRPHIVKVEVAAEEDSEEGDIMGSGDDAFSGAEFEVPIKTEDDEPKPKKRSKAPATSTRSKKSKSDDGEPSTKRGRLYTLLELESKKNTDETDLKSNVKERKKKPSVELVEHRKAIREILLNCNATPIRTHVGIGYTCSYCRAQFPKPAELKAHTLDNHKDIDKADFMTTMIMANYVVKLDITGLKCNVCNEDINTLEDFVDHCQKVHHSYISKTHLSHILPFKFDDEGLRCMVCLGPFDSFRTLIKHMHVHYRNFICPICDAGFVNKYALFYHTETHEGASFVCDYCPKVLPTHLKKRMHEKTEHSDEDKINKCSMCEETFSDYVKKRVHLASVHGIVASATACQACDKVVASKKALLAHMKRVHLMEKPHKCDICDKKFHSTTCLKNHMVKHTGAKKFQCNICQKAYGRKKTLNSHMKTHDEDNHVKCEYCGQKFTQRYSLKCHIKSKHANFV</sequence>
<keyword evidence="2" id="KW-0677">Repeat</keyword>
<dbReference type="PANTHER" id="PTHR24379">
    <property type="entry name" value="KRAB AND ZINC FINGER DOMAIN-CONTAINING"/>
    <property type="match status" value="1"/>
</dbReference>
<accession>A0A9R0F3T0</accession>
<feature type="domain" description="C2H2-type" evidence="8">
    <location>
        <begin position="435"/>
        <end position="463"/>
    </location>
</feature>
<feature type="binding site" evidence="6">
    <location>
        <position position="62"/>
    </location>
    <ligand>
        <name>Zn(2+)</name>
        <dbReference type="ChEBI" id="CHEBI:29105"/>
    </ligand>
</feature>
<dbReference type="Pfam" id="PF00096">
    <property type="entry name" value="zf-C2H2"/>
    <property type="match status" value="2"/>
</dbReference>
<dbReference type="FunFam" id="3.30.160.60:FF:000100">
    <property type="entry name" value="Zinc finger 45-like"/>
    <property type="match status" value="1"/>
</dbReference>
<feature type="binding site" evidence="6">
    <location>
        <position position="10"/>
    </location>
    <ligand>
        <name>Zn(2+)</name>
        <dbReference type="ChEBI" id="CHEBI:29105"/>
    </ligand>
</feature>
<dbReference type="GO" id="GO:0008270">
    <property type="term" value="F:zinc ion binding"/>
    <property type="evidence" value="ECO:0007669"/>
    <property type="project" value="UniProtKB-UniRule"/>
</dbReference>
<dbReference type="GO" id="GO:0005634">
    <property type="term" value="C:nucleus"/>
    <property type="evidence" value="ECO:0007669"/>
    <property type="project" value="InterPro"/>
</dbReference>
<dbReference type="PANTHER" id="PTHR24379:SF121">
    <property type="entry name" value="C2H2-TYPE DOMAIN-CONTAINING PROTEIN"/>
    <property type="match status" value="1"/>
</dbReference>
<reference evidence="11" key="1">
    <citation type="submission" date="2025-08" db="UniProtKB">
        <authorList>
            <consortium name="RefSeq"/>
        </authorList>
    </citation>
    <scope>IDENTIFICATION</scope>
    <source>
        <tissue evidence="11">Whole larval tissue</tissue>
    </source>
</reference>
<dbReference type="Gene3D" id="3.30.160.60">
    <property type="entry name" value="Classic Zinc Finger"/>
    <property type="match status" value="5"/>
</dbReference>
<dbReference type="Gene3D" id="3.40.1800.20">
    <property type="match status" value="1"/>
</dbReference>
<dbReference type="Pfam" id="PF07776">
    <property type="entry name" value="zf-AD"/>
    <property type="match status" value="1"/>
</dbReference>
<feature type="domain" description="C2H2-type" evidence="8">
    <location>
        <begin position="492"/>
        <end position="519"/>
    </location>
</feature>
<keyword evidence="1 6" id="KW-0479">Metal-binding</keyword>
<feature type="binding site" evidence="6">
    <location>
        <position position="59"/>
    </location>
    <ligand>
        <name>Zn(2+)</name>
        <dbReference type="ChEBI" id="CHEBI:29105"/>
    </ligand>
</feature>
<organism evidence="10 11">
    <name type="scientific">Spodoptera frugiperda</name>
    <name type="common">Fall armyworm</name>
    <dbReference type="NCBI Taxonomy" id="7108"/>
    <lineage>
        <taxon>Eukaryota</taxon>
        <taxon>Metazoa</taxon>
        <taxon>Ecdysozoa</taxon>
        <taxon>Arthropoda</taxon>
        <taxon>Hexapoda</taxon>
        <taxon>Insecta</taxon>
        <taxon>Pterygota</taxon>
        <taxon>Neoptera</taxon>
        <taxon>Endopterygota</taxon>
        <taxon>Lepidoptera</taxon>
        <taxon>Glossata</taxon>
        <taxon>Ditrysia</taxon>
        <taxon>Noctuoidea</taxon>
        <taxon>Noctuidae</taxon>
        <taxon>Amphipyrinae</taxon>
        <taxon>Spodoptera</taxon>
    </lineage>
</organism>
<protein>
    <submittedName>
        <fullName evidence="11">PR domain zinc finger protein 5 isoform X6</fullName>
    </submittedName>
</protein>
<dbReference type="GeneID" id="118278826"/>
<evidence type="ECO:0000256" key="7">
    <source>
        <dbReference type="SAM" id="MobiDB-lite"/>
    </source>
</evidence>
<dbReference type="InterPro" id="IPR013087">
    <property type="entry name" value="Znf_C2H2_type"/>
</dbReference>
<evidence type="ECO:0000313" key="11">
    <source>
        <dbReference type="RefSeq" id="XP_050559517.1"/>
    </source>
</evidence>
<feature type="domain" description="ZAD" evidence="9">
    <location>
        <begin position="8"/>
        <end position="86"/>
    </location>
</feature>
<keyword evidence="3 5" id="KW-0863">Zinc-finger</keyword>
<dbReference type="InterPro" id="IPR012934">
    <property type="entry name" value="Znf_AD"/>
</dbReference>
<feature type="binding site" evidence="6">
    <location>
        <position position="13"/>
    </location>
    <ligand>
        <name>Zn(2+)</name>
        <dbReference type="ChEBI" id="CHEBI:29105"/>
    </ligand>
</feature>
<feature type="domain" description="C2H2-type" evidence="8">
    <location>
        <begin position="464"/>
        <end position="491"/>
    </location>
</feature>
<keyword evidence="10" id="KW-1185">Reference proteome</keyword>
<dbReference type="PROSITE" id="PS51915">
    <property type="entry name" value="ZAD"/>
    <property type="match status" value="1"/>
</dbReference>
<feature type="domain" description="C2H2-type" evidence="8">
    <location>
        <begin position="228"/>
        <end position="256"/>
    </location>
</feature>
<dbReference type="RefSeq" id="XP_050559517.1">
    <property type="nucleotide sequence ID" value="XM_050703560.1"/>
</dbReference>
<evidence type="ECO:0000259" key="8">
    <source>
        <dbReference type="PROSITE" id="PS50157"/>
    </source>
</evidence>
<evidence type="ECO:0000256" key="3">
    <source>
        <dbReference type="ARBA" id="ARBA00022771"/>
    </source>
</evidence>
<dbReference type="AlphaFoldDB" id="A0A9R0F3T0"/>
<dbReference type="SMART" id="SM00868">
    <property type="entry name" value="zf-AD"/>
    <property type="match status" value="1"/>
</dbReference>
<evidence type="ECO:0000256" key="6">
    <source>
        <dbReference type="PROSITE-ProRule" id="PRU01263"/>
    </source>
</evidence>
<dbReference type="InterPro" id="IPR036236">
    <property type="entry name" value="Znf_C2H2_sf"/>
</dbReference>
<dbReference type="PROSITE" id="PS50157">
    <property type="entry name" value="ZINC_FINGER_C2H2_2"/>
    <property type="match status" value="6"/>
</dbReference>
<keyword evidence="4 6" id="KW-0862">Zinc</keyword>
<dbReference type="SUPFAM" id="SSF57667">
    <property type="entry name" value="beta-beta-alpha zinc fingers"/>
    <property type="match status" value="3"/>
</dbReference>
<feature type="region of interest" description="Disordered" evidence="7">
    <location>
        <begin position="129"/>
        <end position="174"/>
    </location>
</feature>
<gene>
    <name evidence="11" type="primary">LOC118278826</name>
</gene>
<evidence type="ECO:0000256" key="1">
    <source>
        <dbReference type="ARBA" id="ARBA00022723"/>
    </source>
</evidence>
<proteinExistence type="predicted"/>
<feature type="domain" description="C2H2-type" evidence="8">
    <location>
        <begin position="520"/>
        <end position="547"/>
    </location>
</feature>
<evidence type="ECO:0000313" key="10">
    <source>
        <dbReference type="Proteomes" id="UP000829999"/>
    </source>
</evidence>
<dbReference type="FunFam" id="3.30.160.60:FF:000446">
    <property type="entry name" value="Zinc finger protein"/>
    <property type="match status" value="1"/>
</dbReference>
<dbReference type="SMART" id="SM00355">
    <property type="entry name" value="ZnF_C2H2"/>
    <property type="match status" value="10"/>
</dbReference>
<feature type="compositionally biased region" description="Basic and acidic residues" evidence="7">
    <location>
        <begin position="155"/>
        <end position="164"/>
    </location>
</feature>
<evidence type="ECO:0000256" key="5">
    <source>
        <dbReference type="PROSITE-ProRule" id="PRU00042"/>
    </source>
</evidence>
<evidence type="ECO:0000256" key="4">
    <source>
        <dbReference type="ARBA" id="ARBA00022833"/>
    </source>
</evidence>
<evidence type="ECO:0000256" key="2">
    <source>
        <dbReference type="ARBA" id="ARBA00022737"/>
    </source>
</evidence>
<evidence type="ECO:0000259" key="9">
    <source>
        <dbReference type="PROSITE" id="PS51915"/>
    </source>
</evidence>
<feature type="domain" description="C2H2-type" evidence="8">
    <location>
        <begin position="348"/>
        <end position="375"/>
    </location>
</feature>